<dbReference type="PANTHER" id="PTHR46696">
    <property type="entry name" value="P450, PUTATIVE (EUROFUNG)-RELATED"/>
    <property type="match status" value="1"/>
</dbReference>
<evidence type="ECO:0000313" key="10">
    <source>
        <dbReference type="EMBL" id="SBV24686.1"/>
    </source>
</evidence>
<protein>
    <submittedName>
        <fullName evidence="10">Cytochrome P450</fullName>
    </submittedName>
</protein>
<dbReference type="PRINTS" id="PR00359">
    <property type="entry name" value="BP450"/>
</dbReference>
<dbReference type="GO" id="GO:0006707">
    <property type="term" value="P:cholesterol catabolic process"/>
    <property type="evidence" value="ECO:0007669"/>
    <property type="project" value="TreeGrafter"/>
</dbReference>
<evidence type="ECO:0000256" key="9">
    <source>
        <dbReference type="ARBA" id="ARBA00060683"/>
    </source>
</evidence>
<dbReference type="PANTHER" id="PTHR46696:SF4">
    <property type="entry name" value="BIOTIN BIOSYNTHESIS CYTOCHROME P450"/>
    <property type="match status" value="1"/>
</dbReference>
<sequence length="417" mass="45842">MTYGPRDLADPGLYRDGEPERLWARMRAAGPVQWIDRRDGEPFWAVLGHATAAAVLRDPARFSSVGGMRLDDNSAAVRSSANRMLIVTDPPRHAQLRRVMNAAFTPRMVARLRDTMRATVRLVLDEALKRETCDLVRVAARLPVSVICDLLGVPPKDWDFMLDRTMTAFGHGNRGADPAAMAQAHTDILFYYAELVERRRREPGEDVVTALVNGRVDGEPLTDEEIYLNCDGLVSGGNETSRHATVGGVRALMAHPEQWARMVGGDVPMNTAVSEILRFTSPAMHVARVATADVKIEGIRIPAGQRVAVWLAAANRDPRTFDRPDVLDVGRSPNRHLALAPGEHYCLGAALAEMELTVMFEELCDRVRLPEPAGPAVRLHSNLIWGYESMPVRLRARRARAAAPAPLSGPPRTGEPG</sequence>
<keyword evidence="7" id="KW-0503">Monooxygenase</keyword>
<evidence type="ECO:0000313" key="11">
    <source>
        <dbReference type="Proteomes" id="UP000199393"/>
    </source>
</evidence>
<dbReference type="Proteomes" id="UP000199393">
    <property type="component" value="Chromosome I"/>
</dbReference>
<accession>A0A1C3MWI3</accession>
<evidence type="ECO:0000256" key="8">
    <source>
        <dbReference type="ARBA" id="ARBA00023194"/>
    </source>
</evidence>
<dbReference type="RefSeq" id="WP_231922067.1">
    <property type="nucleotide sequence ID" value="NZ_JBHRWG010000002.1"/>
</dbReference>
<keyword evidence="3" id="KW-0479">Metal-binding</keyword>
<dbReference type="GO" id="GO:0008395">
    <property type="term" value="F:steroid hydroxylase activity"/>
    <property type="evidence" value="ECO:0007669"/>
    <property type="project" value="TreeGrafter"/>
</dbReference>
<evidence type="ECO:0000256" key="2">
    <source>
        <dbReference type="ARBA" id="ARBA00022617"/>
    </source>
</evidence>
<dbReference type="GO" id="GO:0005506">
    <property type="term" value="F:iron ion binding"/>
    <property type="evidence" value="ECO:0007669"/>
    <property type="project" value="InterPro"/>
</dbReference>
<evidence type="ECO:0000256" key="3">
    <source>
        <dbReference type="ARBA" id="ARBA00022723"/>
    </source>
</evidence>
<dbReference type="FunFam" id="1.10.630.10:FF:000018">
    <property type="entry name" value="Cytochrome P450 monooxygenase"/>
    <property type="match status" value="1"/>
</dbReference>
<comment type="pathway">
    <text evidence="9">Antibiotic biosynthesis; mycinamicin biosynthesis.</text>
</comment>
<dbReference type="GO" id="GO:0020037">
    <property type="term" value="F:heme binding"/>
    <property type="evidence" value="ECO:0007669"/>
    <property type="project" value="InterPro"/>
</dbReference>
<reference evidence="11" key="1">
    <citation type="submission" date="2016-06" db="EMBL/GenBank/DDBJ databases">
        <authorList>
            <person name="Varghese N."/>
        </authorList>
    </citation>
    <scope>NUCLEOTIDE SEQUENCE [LARGE SCALE GENOMIC DNA]</scope>
    <source>
        <strain evidence="11">DSM 45344</strain>
    </source>
</reference>
<dbReference type="PATRIC" id="fig|307121.4.peg.125"/>
<dbReference type="GO" id="GO:0017000">
    <property type="term" value="P:antibiotic biosynthetic process"/>
    <property type="evidence" value="ECO:0007669"/>
    <property type="project" value="UniProtKB-KW"/>
</dbReference>
<keyword evidence="5" id="KW-0560">Oxidoreductase</keyword>
<dbReference type="InterPro" id="IPR001128">
    <property type="entry name" value="Cyt_P450"/>
</dbReference>
<evidence type="ECO:0000256" key="1">
    <source>
        <dbReference type="ARBA" id="ARBA00010617"/>
    </source>
</evidence>
<comment type="similarity">
    <text evidence="1">Belongs to the cytochrome P450 family.</text>
</comment>
<evidence type="ECO:0000256" key="6">
    <source>
        <dbReference type="ARBA" id="ARBA00023004"/>
    </source>
</evidence>
<proteinExistence type="inferred from homology"/>
<organism evidence="10 11">
    <name type="scientific">Micromonospora krabiensis</name>
    <dbReference type="NCBI Taxonomy" id="307121"/>
    <lineage>
        <taxon>Bacteria</taxon>
        <taxon>Bacillati</taxon>
        <taxon>Actinomycetota</taxon>
        <taxon>Actinomycetes</taxon>
        <taxon>Micromonosporales</taxon>
        <taxon>Micromonosporaceae</taxon>
        <taxon>Micromonospora</taxon>
    </lineage>
</organism>
<dbReference type="InterPro" id="IPR002397">
    <property type="entry name" value="Cyt_P450_B"/>
</dbReference>
<dbReference type="EMBL" id="LT598496">
    <property type="protein sequence ID" value="SBV24686.1"/>
    <property type="molecule type" value="Genomic_DNA"/>
</dbReference>
<name>A0A1C3MWI3_9ACTN</name>
<keyword evidence="6" id="KW-0408">Iron</keyword>
<keyword evidence="4" id="KW-0521">NADP</keyword>
<keyword evidence="8" id="KW-0045">Antibiotic biosynthesis</keyword>
<dbReference type="AlphaFoldDB" id="A0A1C3MWI3"/>
<dbReference type="STRING" id="307121.GA0070620_0118"/>
<gene>
    <name evidence="10" type="ORF">GA0070620_0118</name>
</gene>
<keyword evidence="11" id="KW-1185">Reference proteome</keyword>
<dbReference type="GO" id="GO:0036199">
    <property type="term" value="F:cholest-4-en-3-one 26-monooxygenase activity"/>
    <property type="evidence" value="ECO:0007669"/>
    <property type="project" value="TreeGrafter"/>
</dbReference>
<dbReference type="Pfam" id="PF00067">
    <property type="entry name" value="p450"/>
    <property type="match status" value="1"/>
</dbReference>
<dbReference type="Gene3D" id="1.10.630.10">
    <property type="entry name" value="Cytochrome P450"/>
    <property type="match status" value="1"/>
</dbReference>
<dbReference type="CDD" id="cd11033">
    <property type="entry name" value="CYP142-like"/>
    <property type="match status" value="1"/>
</dbReference>
<dbReference type="SUPFAM" id="SSF48264">
    <property type="entry name" value="Cytochrome P450"/>
    <property type="match status" value="1"/>
</dbReference>
<dbReference type="InterPro" id="IPR036396">
    <property type="entry name" value="Cyt_P450_sf"/>
</dbReference>
<evidence type="ECO:0000256" key="5">
    <source>
        <dbReference type="ARBA" id="ARBA00023002"/>
    </source>
</evidence>
<evidence type="ECO:0000256" key="7">
    <source>
        <dbReference type="ARBA" id="ARBA00023033"/>
    </source>
</evidence>
<keyword evidence="2" id="KW-0349">Heme</keyword>
<evidence type="ECO:0000256" key="4">
    <source>
        <dbReference type="ARBA" id="ARBA00022857"/>
    </source>
</evidence>